<accession>A0A1Z4LUV6</accession>
<name>A0A1Z4LUV6_9CYAN</name>
<evidence type="ECO:0000313" key="1">
    <source>
        <dbReference type="EMBL" id="BAY84993.1"/>
    </source>
</evidence>
<dbReference type="Proteomes" id="UP000218418">
    <property type="component" value="Chromosome"/>
</dbReference>
<keyword evidence="2" id="KW-1185">Reference proteome</keyword>
<dbReference type="AlphaFoldDB" id="A0A1Z4LUV6"/>
<sequence>MLTTYEVRWFYSGDIPENTEYWFRHSCVVSHSKLPEKREDVYLYTPNCDYLGIKLRQGGLEVKWRYPENSSLQFGSAVEGNIEKWKKWRCLDFSEESFQFAQIEDNPVWVKVAKIRYCQLYTVVSKLPKAVSTDIDIDNGCSLELTNIEINGNKWWSIALESFGENGNLKDNLQATADFIFNSYDAFPLQADNSYAYPSLLKFVV</sequence>
<dbReference type="OrthoDB" id="484666at2"/>
<dbReference type="EMBL" id="AP018227">
    <property type="protein sequence ID" value="BAY84993.1"/>
    <property type="molecule type" value="Genomic_DNA"/>
</dbReference>
<evidence type="ECO:0000313" key="2">
    <source>
        <dbReference type="Proteomes" id="UP000218418"/>
    </source>
</evidence>
<organism evidence="1 2">
    <name type="scientific">Calothrix parasitica NIES-267</name>
    <dbReference type="NCBI Taxonomy" id="1973488"/>
    <lineage>
        <taxon>Bacteria</taxon>
        <taxon>Bacillati</taxon>
        <taxon>Cyanobacteriota</taxon>
        <taxon>Cyanophyceae</taxon>
        <taxon>Nostocales</taxon>
        <taxon>Calotrichaceae</taxon>
        <taxon>Calothrix</taxon>
    </lineage>
</organism>
<proteinExistence type="predicted"/>
<reference evidence="1 2" key="1">
    <citation type="submission" date="2017-06" db="EMBL/GenBank/DDBJ databases">
        <title>Genome sequencing of cyanobaciteial culture collection at National Institute for Environmental Studies (NIES).</title>
        <authorList>
            <person name="Hirose Y."/>
            <person name="Shimura Y."/>
            <person name="Fujisawa T."/>
            <person name="Nakamura Y."/>
            <person name="Kawachi M."/>
        </authorList>
    </citation>
    <scope>NUCLEOTIDE SEQUENCE [LARGE SCALE GENOMIC DNA]</scope>
    <source>
        <strain evidence="1 2">NIES-267</strain>
    </source>
</reference>
<protein>
    <submittedName>
        <fullName evidence="1">Uncharacterized protein</fullName>
    </submittedName>
</protein>
<gene>
    <name evidence="1" type="ORF">NIES267_44910</name>
</gene>